<comment type="caution">
    <text evidence="1">The sequence shown here is derived from an EMBL/GenBank/DDBJ whole genome shotgun (WGS) entry which is preliminary data.</text>
</comment>
<accession>A0A0F9WZD5</accession>
<gene>
    <name evidence="1" type="ORF">LCGC14_0288950</name>
</gene>
<proteinExistence type="predicted"/>
<dbReference type="EMBL" id="LAZR01000171">
    <property type="protein sequence ID" value="KKN84433.1"/>
    <property type="molecule type" value="Genomic_DNA"/>
</dbReference>
<sequence length="59" mass="6918">MARVLVKGSPYRAVKVGAIGKVINHERINTTLELVVVEFKDGTHWRFYRDEIEFLEEEQ</sequence>
<reference evidence="1" key="1">
    <citation type="journal article" date="2015" name="Nature">
        <title>Complex archaea that bridge the gap between prokaryotes and eukaryotes.</title>
        <authorList>
            <person name="Spang A."/>
            <person name="Saw J.H."/>
            <person name="Jorgensen S.L."/>
            <person name="Zaremba-Niedzwiedzka K."/>
            <person name="Martijn J."/>
            <person name="Lind A.E."/>
            <person name="van Eijk R."/>
            <person name="Schleper C."/>
            <person name="Guy L."/>
            <person name="Ettema T.J."/>
        </authorList>
    </citation>
    <scope>NUCLEOTIDE SEQUENCE</scope>
</reference>
<evidence type="ECO:0008006" key="2">
    <source>
        <dbReference type="Google" id="ProtNLM"/>
    </source>
</evidence>
<organism evidence="1">
    <name type="scientific">marine sediment metagenome</name>
    <dbReference type="NCBI Taxonomy" id="412755"/>
    <lineage>
        <taxon>unclassified sequences</taxon>
        <taxon>metagenomes</taxon>
        <taxon>ecological metagenomes</taxon>
    </lineage>
</organism>
<protein>
    <recommendedName>
        <fullName evidence="2">KOW domain-containing protein</fullName>
    </recommendedName>
</protein>
<name>A0A0F9WZD5_9ZZZZ</name>
<dbReference type="AlphaFoldDB" id="A0A0F9WZD5"/>
<evidence type="ECO:0000313" key="1">
    <source>
        <dbReference type="EMBL" id="KKN84433.1"/>
    </source>
</evidence>